<evidence type="ECO:0000256" key="7">
    <source>
        <dbReference type="ARBA" id="ARBA00022927"/>
    </source>
</evidence>
<keyword evidence="4" id="KW-0813">Transport</keyword>
<dbReference type="EnsemblFungi" id="EJT75459">
    <property type="protein sequence ID" value="EJT75459"/>
    <property type="gene ID" value="GGTG_05392"/>
</dbReference>
<accession>J3NVT0</accession>
<evidence type="ECO:0000256" key="1">
    <source>
        <dbReference type="ARBA" id="ARBA00004434"/>
    </source>
</evidence>
<evidence type="ECO:0000313" key="15">
    <source>
        <dbReference type="Proteomes" id="UP000006039"/>
    </source>
</evidence>
<dbReference type="InterPro" id="IPR021056">
    <property type="entry name" value="Mt_import_IM_translocase_Tim54"/>
</dbReference>
<keyword evidence="15" id="KW-1185">Reference proteome</keyword>
<dbReference type="HOGENOM" id="CLU_039097_1_0_1"/>
<dbReference type="GeneID" id="20345850"/>
<sequence>MATSQKPSEGNRALRMMGLPTLPKRLPSRNWLIFWAVATTTSAAIIYDRREKRRATARWARAVSHIAKEPLARPTDMPRRLTIYLESPPGDGFRVAQDHFLEYVKPIIAASGLDWDFVQGRQQGDVRAVVAERVRRARRAVEVDLGGGGGGGSAPPPEPEVPTVEDLIEANRRRNNVREFDGPRGDIVIGRHTWKEYIRGLHEGWLGPLTPPPEPPKIEKVEAADEEGGEASEKKEEEKKPSRPAQLRPHNTPEQYPASPLPMLIPGELTPAAPIRFPHLLGFLNTPIRLRRYFGRRYLADEIGREVAAVCLLTYRDFSDDELRDALAFEERDWVKKVWKENEKKEEDSASPEPPRERIWPSEVVLDTRISSRMRRFELRPDDEARARQIVVPEEEIEGWTKGHLRQLWRWTARTFGGSRSKGPNVGNMDDE</sequence>
<dbReference type="AlphaFoldDB" id="J3NVT0"/>
<protein>
    <recommendedName>
        <fullName evidence="3">Mitochondrial import inner membrane translocase subunit TIM54</fullName>
    </recommendedName>
</protein>
<keyword evidence="10" id="KW-0496">Mitochondrion</keyword>
<dbReference type="InterPro" id="IPR050187">
    <property type="entry name" value="Lipid_Phosphate_FormReg"/>
</dbReference>
<reference evidence="15" key="1">
    <citation type="submission" date="2010-07" db="EMBL/GenBank/DDBJ databases">
        <title>The genome sequence of Gaeumannomyces graminis var. tritici strain R3-111a-1.</title>
        <authorList>
            <consortium name="The Broad Institute Genome Sequencing Platform"/>
            <person name="Ma L.-J."/>
            <person name="Dead R."/>
            <person name="Young S."/>
            <person name="Zeng Q."/>
            <person name="Koehrsen M."/>
            <person name="Alvarado L."/>
            <person name="Berlin A."/>
            <person name="Chapman S.B."/>
            <person name="Chen Z."/>
            <person name="Freedman E."/>
            <person name="Gellesch M."/>
            <person name="Goldberg J."/>
            <person name="Griggs A."/>
            <person name="Gujja S."/>
            <person name="Heilman E.R."/>
            <person name="Heiman D."/>
            <person name="Hepburn T."/>
            <person name="Howarth C."/>
            <person name="Jen D."/>
            <person name="Larson L."/>
            <person name="Mehta T."/>
            <person name="Neiman D."/>
            <person name="Pearson M."/>
            <person name="Roberts A."/>
            <person name="Saif S."/>
            <person name="Shea T."/>
            <person name="Shenoy N."/>
            <person name="Sisk P."/>
            <person name="Stolte C."/>
            <person name="Sykes S."/>
            <person name="Walk T."/>
            <person name="White J."/>
            <person name="Yandava C."/>
            <person name="Haas B."/>
            <person name="Nusbaum C."/>
            <person name="Birren B."/>
        </authorList>
    </citation>
    <scope>NUCLEOTIDE SEQUENCE [LARGE SCALE GENOMIC DNA]</scope>
    <source>
        <strain evidence="15">R3-111a-1</strain>
    </source>
</reference>
<evidence type="ECO:0000256" key="10">
    <source>
        <dbReference type="ARBA" id="ARBA00023128"/>
    </source>
</evidence>
<organism evidence="13">
    <name type="scientific">Gaeumannomyces tritici (strain R3-111a-1)</name>
    <name type="common">Wheat and barley take-all root rot fungus</name>
    <name type="synonym">Gaeumannomyces graminis var. tritici</name>
    <dbReference type="NCBI Taxonomy" id="644352"/>
    <lineage>
        <taxon>Eukaryota</taxon>
        <taxon>Fungi</taxon>
        <taxon>Dikarya</taxon>
        <taxon>Ascomycota</taxon>
        <taxon>Pezizomycotina</taxon>
        <taxon>Sordariomycetes</taxon>
        <taxon>Sordariomycetidae</taxon>
        <taxon>Magnaporthales</taxon>
        <taxon>Magnaporthaceae</taxon>
        <taxon>Gaeumannomyces</taxon>
    </lineage>
</organism>
<comment type="similarity">
    <text evidence="2">Belongs to the TIM54 family.</text>
</comment>
<reference evidence="14" key="5">
    <citation type="submission" date="2018-04" db="UniProtKB">
        <authorList>
            <consortium name="EnsemblFungi"/>
        </authorList>
    </citation>
    <scope>IDENTIFICATION</scope>
    <source>
        <strain evidence="14">R3-111a-1</strain>
    </source>
</reference>
<dbReference type="OrthoDB" id="5598305at2759"/>
<reference evidence="14" key="4">
    <citation type="journal article" date="2015" name="G3 (Bethesda)">
        <title>Genome sequences of three phytopathogenic species of the Magnaporthaceae family of fungi.</title>
        <authorList>
            <person name="Okagaki L.H."/>
            <person name="Nunes C.C."/>
            <person name="Sailsbery J."/>
            <person name="Clay B."/>
            <person name="Brown D."/>
            <person name="John T."/>
            <person name="Oh Y."/>
            <person name="Young N."/>
            <person name="Fitzgerald M."/>
            <person name="Haas B.J."/>
            <person name="Zeng Q."/>
            <person name="Young S."/>
            <person name="Adiconis X."/>
            <person name="Fan L."/>
            <person name="Levin J.Z."/>
            <person name="Mitchell T.K."/>
            <person name="Okubara P.A."/>
            <person name="Farman M.L."/>
            <person name="Kohn L.M."/>
            <person name="Birren B."/>
            <person name="Ma L.-J."/>
            <person name="Dean R.A."/>
        </authorList>
    </citation>
    <scope>NUCLEOTIDE SEQUENCE</scope>
    <source>
        <strain evidence="14">R3-111a-1</strain>
    </source>
</reference>
<dbReference type="GO" id="GO:0015031">
    <property type="term" value="P:protein transport"/>
    <property type="evidence" value="ECO:0007669"/>
    <property type="project" value="UniProtKB-KW"/>
</dbReference>
<keyword evidence="11" id="KW-0472">Membrane</keyword>
<evidence type="ECO:0000313" key="13">
    <source>
        <dbReference type="EMBL" id="EJT75459.1"/>
    </source>
</evidence>
<dbReference type="PANTHER" id="PTHR12358">
    <property type="entry name" value="SPHINGOSINE KINASE"/>
    <property type="match status" value="1"/>
</dbReference>
<evidence type="ECO:0000256" key="9">
    <source>
        <dbReference type="ARBA" id="ARBA00023010"/>
    </source>
</evidence>
<evidence type="ECO:0000256" key="11">
    <source>
        <dbReference type="ARBA" id="ARBA00023136"/>
    </source>
</evidence>
<evidence type="ECO:0000256" key="5">
    <source>
        <dbReference type="ARBA" id="ARBA00022692"/>
    </source>
</evidence>
<gene>
    <name evidence="14" type="primary">20345850</name>
    <name evidence="13" type="ORF">GGTG_05392</name>
</gene>
<feature type="region of interest" description="Disordered" evidence="12">
    <location>
        <begin position="205"/>
        <end position="259"/>
    </location>
</feature>
<evidence type="ECO:0000256" key="12">
    <source>
        <dbReference type="SAM" id="MobiDB-lite"/>
    </source>
</evidence>
<evidence type="ECO:0000256" key="3">
    <source>
        <dbReference type="ARBA" id="ARBA00020796"/>
    </source>
</evidence>
<name>J3NVT0_GAET3</name>
<dbReference type="VEuPathDB" id="FungiDB:GGTG_05392"/>
<evidence type="ECO:0000256" key="2">
    <source>
        <dbReference type="ARBA" id="ARBA00006355"/>
    </source>
</evidence>
<dbReference type="GO" id="GO:0005743">
    <property type="term" value="C:mitochondrial inner membrane"/>
    <property type="evidence" value="ECO:0007669"/>
    <property type="project" value="UniProtKB-SubCell"/>
</dbReference>
<proteinExistence type="inferred from homology"/>
<feature type="compositionally biased region" description="Basic and acidic residues" evidence="12">
    <location>
        <begin position="231"/>
        <end position="241"/>
    </location>
</feature>
<dbReference type="EMBL" id="GL385397">
    <property type="protein sequence ID" value="EJT75459.1"/>
    <property type="molecule type" value="Genomic_DNA"/>
</dbReference>
<keyword evidence="6" id="KW-0999">Mitochondrion inner membrane</keyword>
<reference evidence="13" key="2">
    <citation type="submission" date="2010-07" db="EMBL/GenBank/DDBJ databases">
        <authorList>
            <consortium name="The Broad Institute Genome Sequencing Platform"/>
            <consortium name="Broad Institute Genome Sequencing Center for Infectious Disease"/>
            <person name="Ma L.-J."/>
            <person name="Dead R."/>
            <person name="Young S."/>
            <person name="Zeng Q."/>
            <person name="Koehrsen M."/>
            <person name="Alvarado L."/>
            <person name="Berlin A."/>
            <person name="Chapman S.B."/>
            <person name="Chen Z."/>
            <person name="Freedman E."/>
            <person name="Gellesch M."/>
            <person name="Goldberg J."/>
            <person name="Griggs A."/>
            <person name="Gujja S."/>
            <person name="Heilman E.R."/>
            <person name="Heiman D."/>
            <person name="Hepburn T."/>
            <person name="Howarth C."/>
            <person name="Jen D."/>
            <person name="Larson L."/>
            <person name="Mehta T."/>
            <person name="Neiman D."/>
            <person name="Pearson M."/>
            <person name="Roberts A."/>
            <person name="Saif S."/>
            <person name="Shea T."/>
            <person name="Shenoy N."/>
            <person name="Sisk P."/>
            <person name="Stolte C."/>
            <person name="Sykes S."/>
            <person name="Walk T."/>
            <person name="White J."/>
            <person name="Yandava C."/>
            <person name="Haas B."/>
            <person name="Nusbaum C."/>
            <person name="Birren B."/>
        </authorList>
    </citation>
    <scope>NUCLEOTIDE SEQUENCE</scope>
    <source>
        <strain evidence="13">R3-111a-1</strain>
    </source>
</reference>
<dbReference type="Proteomes" id="UP000006039">
    <property type="component" value="Unassembled WGS sequence"/>
</dbReference>
<dbReference type="STRING" id="644352.J3NVT0"/>
<dbReference type="FunCoup" id="J3NVT0">
    <property type="interactions" value="23"/>
</dbReference>
<dbReference type="eggNOG" id="ENOG502QPMQ">
    <property type="taxonomic scope" value="Eukaryota"/>
</dbReference>
<evidence type="ECO:0000256" key="6">
    <source>
        <dbReference type="ARBA" id="ARBA00022792"/>
    </source>
</evidence>
<reference evidence="13" key="3">
    <citation type="submission" date="2010-09" db="EMBL/GenBank/DDBJ databases">
        <title>Annotation of Gaeumannomyces graminis var. tritici R3-111a-1.</title>
        <authorList>
            <consortium name="The Broad Institute Genome Sequencing Platform"/>
            <person name="Ma L.-J."/>
            <person name="Dead R."/>
            <person name="Young S.K."/>
            <person name="Zeng Q."/>
            <person name="Gargeya S."/>
            <person name="Fitzgerald M."/>
            <person name="Haas B."/>
            <person name="Abouelleil A."/>
            <person name="Alvarado L."/>
            <person name="Arachchi H.M."/>
            <person name="Berlin A."/>
            <person name="Brown A."/>
            <person name="Chapman S.B."/>
            <person name="Chen Z."/>
            <person name="Dunbar C."/>
            <person name="Freedman E."/>
            <person name="Gearin G."/>
            <person name="Gellesch M."/>
            <person name="Goldberg J."/>
            <person name="Griggs A."/>
            <person name="Gujja S."/>
            <person name="Heiman D."/>
            <person name="Howarth C."/>
            <person name="Larson L."/>
            <person name="Lui A."/>
            <person name="MacDonald P.J.P."/>
            <person name="Mehta T."/>
            <person name="Montmayeur A."/>
            <person name="Murphy C."/>
            <person name="Neiman D."/>
            <person name="Pearson M."/>
            <person name="Priest M."/>
            <person name="Roberts A."/>
            <person name="Saif S."/>
            <person name="Shea T."/>
            <person name="Shenoy N."/>
            <person name="Sisk P."/>
            <person name="Stolte C."/>
            <person name="Sykes S."/>
            <person name="Yandava C."/>
            <person name="Wortman J."/>
            <person name="Nusbaum C."/>
            <person name="Birren B."/>
        </authorList>
    </citation>
    <scope>NUCLEOTIDE SEQUENCE</scope>
    <source>
        <strain evidence="13">R3-111a-1</strain>
    </source>
</reference>
<dbReference type="RefSeq" id="XP_009221459.1">
    <property type="nucleotide sequence ID" value="XM_009223195.1"/>
</dbReference>
<evidence type="ECO:0000256" key="8">
    <source>
        <dbReference type="ARBA" id="ARBA00022989"/>
    </source>
</evidence>
<comment type="subcellular location">
    <subcellularLocation>
        <location evidence="1">Mitochondrion inner membrane</location>
        <topology evidence="1">Single-pass membrane protein</topology>
    </subcellularLocation>
</comment>
<keyword evidence="9" id="KW-0811">Translocation</keyword>
<evidence type="ECO:0000256" key="4">
    <source>
        <dbReference type="ARBA" id="ARBA00022448"/>
    </source>
</evidence>
<keyword evidence="8" id="KW-1133">Transmembrane helix</keyword>
<keyword evidence="7" id="KW-0653">Protein transport</keyword>
<dbReference type="PANTHER" id="PTHR12358:SF101">
    <property type="entry name" value="MITOCHONDRIAL IMPORT INNER MEMBRANE TRANSLOCASE SUBUNIT TIM54"/>
    <property type="match status" value="1"/>
</dbReference>
<evidence type="ECO:0000313" key="14">
    <source>
        <dbReference type="EnsemblFungi" id="EJT75459"/>
    </source>
</evidence>
<dbReference type="Pfam" id="PF11711">
    <property type="entry name" value="Tim54"/>
    <property type="match status" value="1"/>
</dbReference>
<keyword evidence="5" id="KW-0812">Transmembrane</keyword>